<dbReference type="CDD" id="cd01647">
    <property type="entry name" value="RT_LTR"/>
    <property type="match status" value="1"/>
</dbReference>
<evidence type="ECO:0000256" key="3">
    <source>
        <dbReference type="ARBA" id="ARBA00022679"/>
    </source>
</evidence>
<gene>
    <name evidence="15" type="ORF">ABMA27_007710</name>
</gene>
<dbReference type="CDD" id="cd00303">
    <property type="entry name" value="retropepsin_like"/>
    <property type="match status" value="1"/>
</dbReference>
<dbReference type="InterPro" id="IPR050951">
    <property type="entry name" value="Retrovirus_Pol_polyprotein"/>
</dbReference>
<dbReference type="EC" id="2.7.7.49" evidence="1"/>
<dbReference type="CDD" id="cd09274">
    <property type="entry name" value="RNase_HI_RT_Ty3"/>
    <property type="match status" value="1"/>
</dbReference>
<dbReference type="SUPFAM" id="SSF56672">
    <property type="entry name" value="DNA/RNA polymerases"/>
    <property type="match status" value="1"/>
</dbReference>
<feature type="compositionally biased region" description="Basic residues" evidence="11">
    <location>
        <begin position="43"/>
        <end position="72"/>
    </location>
</feature>
<dbReference type="Pfam" id="PF00665">
    <property type="entry name" value="rve"/>
    <property type="match status" value="1"/>
</dbReference>
<sequence length="1615" mass="184780">MGGDNLREKRRRRLETPTPPRSPVLPTADIGRNPGVFSGERRSRSRTRHTSRSRERSRSHHHHRSCRSNRKLLHNEPSTSRHLPENRPSRARDLYGGSEQRSRSRSKPKSSRRSRSHSRRGSNRRSRSHSRKRNYDHDALHERLRLLEKELLKERSYNAALRNSSDRRQTEPVNFFEEFVNIFKGKDRESFPVLHNVLPDYDPLSKEQTIDMWISKVDECAEIYSWNDKQTVHYALPKLSGHAKTWYQGLPSIKHSWVEWKRLLRESFPSTENYAELLTEMLNRKARPGDSLELYYFAKINLLNRCKIFGKHAVDCLIFGIEDKGVRLSAQAGKFNKPEETLEFFKTVKTHPRENTDIRRESNIRDRRFPNVSTSSTTVPIRSSDHMKNRAKGNNVCFNCNEAGHMSYQCRKPINKCSECNFLGHNSSACPRKNSNNSNISSNTNNTNNSNSSLQSKSKNVLEVLVDDDSNDKYRIVIKINGINTPCQVDLGSQATLIRKTDAHKIGLRWDSVEGPMLRGLGNIPYLPIGKALVTIEVHDIKEEQVEVLVVDDSLINIPVLLGHSFTERPNLRIVKTASDLQIEKVNLHDEPKLMLVTTDDIYLDVGKLDTILVNAGINFSGNIYVGGSIRGRPGMEFYLLPGEYQMNNGVCRVLIQNLGSQPLSFNKGTLISRARTSLSQKRILDVLIVNAESVDHTVEQQINVGAGLSINQKEQCQTLLSKYKGCFSTGLHDLGYTSVAEMEIHLTDTTPVVYRPYRLSQSEREYVQGLVEEMMENGIVRESSSPYASPIVLVQKKSGEKRLCVDYRALNRRTKRDHYPLPRIEDLLDQLSGQTLFTTLDLASGYHQIAIAERSKEKTAFVTPEGQYEYNRMPFGLANAPAVFQRVIHKILNKTKVPYVIIYMDDILIPSKTFDEGLQRLEEVLRLLQEAGLTLKMEKCNFFQESIVFLGFEIDKFGIRPGVQKTQAVSKFPIPRNQSDVRRFLGLAGFFRRFVKDFALLARPLTNLLKKDTAWQWSESQQSAFENLKKLLIERPLLAIYNHSAETQLHTDASKFGLGGILMQRTGSDPWRPVSYYSRQTSPDEQKLHSFKLETLAVICALNKFRTYLLGIKFTIVSDCNALRSTFTKRDLIPRISRWWIQFLEYDCNIEYRPGEKMAHVDALSRGAIVEDQEPVHVLDILNVKVDDWISTVQSADEEVRRIKEIIEDPETAKIAAIHKEYQVKNGRVYRIIEDGVLRWLVPKGVRWQVLKTNHDDIGHFGFEKTLQRVKSLFWFPKMRKFVRKYVSACLECAHHKVPSGAKEGMLHPIPKIDVPLHTLHADHLGPFPRSRHGNMYILVIVDSFTKYVYLAAVRSTKSKASIKVFKNFFSLFGSPSRLITDRGTSFTSKRFKSFINSVGVKHILNSVATPRANGQVERYNRTILASLGSMTHGKDSKTWDSFLPDVQLGINTTVHDVTKRTPNELLFGRNLGNPSQGILNNISEEISESERSESIEKIRSDASDRIKENQRKNKERFDKHRKTPTKYKEGDLVRVVRAIVVGSGKSKKLESKCQGPYRIKKVLPNDRFLVVDTPLTRKGKSYENVVSIDKIYPWMSFNAPADSSSDESTSQNE</sequence>
<evidence type="ECO:0000259" key="12">
    <source>
        <dbReference type="PROSITE" id="PS50158"/>
    </source>
</evidence>
<evidence type="ECO:0000259" key="14">
    <source>
        <dbReference type="PROSITE" id="PS50994"/>
    </source>
</evidence>
<dbReference type="InterPro" id="IPR041588">
    <property type="entry name" value="Integrase_H2C2"/>
</dbReference>
<dbReference type="Pfam" id="PF00078">
    <property type="entry name" value="RVT_1"/>
    <property type="match status" value="1"/>
</dbReference>
<evidence type="ECO:0000256" key="6">
    <source>
        <dbReference type="ARBA" id="ARBA00022750"/>
    </source>
</evidence>
<dbReference type="SMART" id="SM00343">
    <property type="entry name" value="ZnF_C2HC"/>
    <property type="match status" value="2"/>
</dbReference>
<dbReference type="Pfam" id="PF17919">
    <property type="entry name" value="RT_RNaseH_2"/>
    <property type="match status" value="1"/>
</dbReference>
<accession>A0ABR3HCM8</accession>
<feature type="compositionally biased region" description="Basic residues" evidence="11">
    <location>
        <begin position="103"/>
        <end position="132"/>
    </location>
</feature>
<keyword evidence="16" id="KW-1185">Reference proteome</keyword>
<dbReference type="InterPro" id="IPR043128">
    <property type="entry name" value="Rev_trsase/Diguanyl_cyclase"/>
</dbReference>
<evidence type="ECO:0000256" key="11">
    <source>
        <dbReference type="SAM" id="MobiDB-lite"/>
    </source>
</evidence>
<keyword evidence="10" id="KW-0862">Zinc</keyword>
<evidence type="ECO:0000256" key="9">
    <source>
        <dbReference type="ARBA" id="ARBA00023268"/>
    </source>
</evidence>
<dbReference type="Gene3D" id="2.40.70.10">
    <property type="entry name" value="Acid Proteases"/>
    <property type="match status" value="1"/>
</dbReference>
<dbReference type="Gene3D" id="3.30.70.270">
    <property type="match status" value="2"/>
</dbReference>
<dbReference type="PROSITE" id="PS50158">
    <property type="entry name" value="ZF_CCHC"/>
    <property type="match status" value="1"/>
</dbReference>
<dbReference type="InterPro" id="IPR001584">
    <property type="entry name" value="Integrase_cat-core"/>
</dbReference>
<feature type="compositionally biased region" description="Basic and acidic residues" evidence="11">
    <location>
        <begin position="82"/>
        <end position="93"/>
    </location>
</feature>
<keyword evidence="8" id="KW-0238">DNA-binding</keyword>
<evidence type="ECO:0000256" key="4">
    <source>
        <dbReference type="ARBA" id="ARBA00022695"/>
    </source>
</evidence>
<dbReference type="InterPro" id="IPR021109">
    <property type="entry name" value="Peptidase_aspartic_dom_sf"/>
</dbReference>
<evidence type="ECO:0000256" key="5">
    <source>
        <dbReference type="ARBA" id="ARBA00022722"/>
    </source>
</evidence>
<dbReference type="Proteomes" id="UP001549920">
    <property type="component" value="Unassembled WGS sequence"/>
</dbReference>
<dbReference type="PROSITE" id="PS50994">
    <property type="entry name" value="INTEGRASE"/>
    <property type="match status" value="1"/>
</dbReference>
<dbReference type="InterPro" id="IPR041577">
    <property type="entry name" value="RT_RNaseH_2"/>
</dbReference>
<dbReference type="PROSITE" id="PS50878">
    <property type="entry name" value="RT_POL"/>
    <property type="match status" value="1"/>
</dbReference>
<proteinExistence type="predicted"/>
<dbReference type="Gene3D" id="3.10.10.10">
    <property type="entry name" value="HIV Type 1 Reverse Transcriptase, subunit A, domain 1"/>
    <property type="match status" value="1"/>
</dbReference>
<feature type="domain" description="Reverse transcriptase" evidence="13">
    <location>
        <begin position="776"/>
        <end position="955"/>
    </location>
</feature>
<reference evidence="15 16" key="1">
    <citation type="submission" date="2024-06" db="EMBL/GenBank/DDBJ databases">
        <title>A chromosome-level genome assembly of beet webworm, Loxostege sticticalis.</title>
        <authorList>
            <person name="Zhang Y."/>
        </authorList>
    </citation>
    <scope>NUCLEOTIDE SEQUENCE [LARGE SCALE GENOMIC DNA]</scope>
    <source>
        <strain evidence="15">AQ026</strain>
        <tissue evidence="15">Whole body</tissue>
    </source>
</reference>
<dbReference type="InterPro" id="IPR036397">
    <property type="entry name" value="RNaseH_sf"/>
</dbReference>
<dbReference type="EMBL" id="JBEUOH010000021">
    <property type="protein sequence ID" value="KAL0868158.1"/>
    <property type="molecule type" value="Genomic_DNA"/>
</dbReference>
<protein>
    <recommendedName>
        <fullName evidence="1">RNA-directed DNA polymerase</fullName>
        <ecNumber evidence="1">2.7.7.49</ecNumber>
    </recommendedName>
</protein>
<evidence type="ECO:0000313" key="15">
    <source>
        <dbReference type="EMBL" id="KAL0868158.1"/>
    </source>
</evidence>
<dbReference type="SUPFAM" id="SSF53098">
    <property type="entry name" value="Ribonuclease H-like"/>
    <property type="match status" value="1"/>
</dbReference>
<keyword evidence="4" id="KW-0548">Nucleotidyltransferase</keyword>
<dbReference type="InterPro" id="IPR012337">
    <property type="entry name" value="RNaseH-like_sf"/>
</dbReference>
<dbReference type="PANTHER" id="PTHR37984">
    <property type="entry name" value="PROTEIN CBG26694"/>
    <property type="match status" value="1"/>
</dbReference>
<name>A0ABR3HCM8_LOXSC</name>
<dbReference type="InterPro" id="IPR036875">
    <property type="entry name" value="Znf_CCHC_sf"/>
</dbReference>
<dbReference type="InterPro" id="IPR043502">
    <property type="entry name" value="DNA/RNA_pol_sf"/>
</dbReference>
<keyword evidence="6" id="KW-0064">Aspartyl protease</keyword>
<dbReference type="Gene3D" id="1.10.340.70">
    <property type="match status" value="1"/>
</dbReference>
<keyword evidence="2" id="KW-0645">Protease</keyword>
<feature type="region of interest" description="Disordered" evidence="11">
    <location>
        <begin position="1"/>
        <end position="137"/>
    </location>
</feature>
<dbReference type="Pfam" id="PF00098">
    <property type="entry name" value="zf-CCHC"/>
    <property type="match status" value="1"/>
</dbReference>
<keyword evidence="10" id="KW-0863">Zinc-finger</keyword>
<dbReference type="Gene3D" id="4.10.60.10">
    <property type="entry name" value="Zinc finger, CCHC-type"/>
    <property type="match status" value="1"/>
</dbReference>
<feature type="domain" description="CCHC-type" evidence="12">
    <location>
        <begin position="397"/>
        <end position="412"/>
    </location>
</feature>
<keyword evidence="5" id="KW-0540">Nuclease</keyword>
<feature type="compositionally biased region" description="Low complexity" evidence="11">
    <location>
        <begin position="433"/>
        <end position="456"/>
    </location>
</feature>
<comment type="caution">
    <text evidence="15">The sequence shown here is derived from an EMBL/GenBank/DDBJ whole genome shotgun (WGS) entry which is preliminary data.</text>
</comment>
<evidence type="ECO:0000256" key="7">
    <source>
        <dbReference type="ARBA" id="ARBA00022759"/>
    </source>
</evidence>
<evidence type="ECO:0000256" key="2">
    <source>
        <dbReference type="ARBA" id="ARBA00022670"/>
    </source>
</evidence>
<dbReference type="SUPFAM" id="SSF57756">
    <property type="entry name" value="Retrovirus zinc finger-like domains"/>
    <property type="match status" value="1"/>
</dbReference>
<evidence type="ECO:0000256" key="1">
    <source>
        <dbReference type="ARBA" id="ARBA00012493"/>
    </source>
</evidence>
<feature type="domain" description="Integrase catalytic" evidence="14">
    <location>
        <begin position="1313"/>
        <end position="1472"/>
    </location>
</feature>
<evidence type="ECO:0000256" key="8">
    <source>
        <dbReference type="ARBA" id="ARBA00023125"/>
    </source>
</evidence>
<dbReference type="PANTHER" id="PTHR37984:SF5">
    <property type="entry name" value="PROTEIN NYNRIN-LIKE"/>
    <property type="match status" value="1"/>
</dbReference>
<keyword evidence="10" id="KW-0479">Metal-binding</keyword>
<evidence type="ECO:0000259" key="13">
    <source>
        <dbReference type="PROSITE" id="PS50878"/>
    </source>
</evidence>
<dbReference type="Pfam" id="PF17921">
    <property type="entry name" value="Integrase_H2C2"/>
    <property type="match status" value="1"/>
</dbReference>
<keyword evidence="9" id="KW-0511">Multifunctional enzyme</keyword>
<dbReference type="Pfam" id="PF13650">
    <property type="entry name" value="Asp_protease_2"/>
    <property type="match status" value="1"/>
</dbReference>
<dbReference type="InterPro" id="IPR001878">
    <property type="entry name" value="Znf_CCHC"/>
</dbReference>
<dbReference type="InterPro" id="IPR000477">
    <property type="entry name" value="RT_dom"/>
</dbReference>
<keyword evidence="7" id="KW-0255">Endonuclease</keyword>
<evidence type="ECO:0000256" key="10">
    <source>
        <dbReference type="PROSITE-ProRule" id="PRU00047"/>
    </source>
</evidence>
<keyword evidence="3" id="KW-0808">Transferase</keyword>
<dbReference type="Gene3D" id="3.30.420.10">
    <property type="entry name" value="Ribonuclease H-like superfamily/Ribonuclease H"/>
    <property type="match status" value="1"/>
</dbReference>
<feature type="region of interest" description="Disordered" evidence="11">
    <location>
        <begin position="431"/>
        <end position="456"/>
    </location>
</feature>
<organism evidence="15 16">
    <name type="scientific">Loxostege sticticalis</name>
    <name type="common">Beet webworm moth</name>
    <dbReference type="NCBI Taxonomy" id="481309"/>
    <lineage>
        <taxon>Eukaryota</taxon>
        <taxon>Metazoa</taxon>
        <taxon>Ecdysozoa</taxon>
        <taxon>Arthropoda</taxon>
        <taxon>Hexapoda</taxon>
        <taxon>Insecta</taxon>
        <taxon>Pterygota</taxon>
        <taxon>Neoptera</taxon>
        <taxon>Endopterygota</taxon>
        <taxon>Lepidoptera</taxon>
        <taxon>Glossata</taxon>
        <taxon>Ditrysia</taxon>
        <taxon>Pyraloidea</taxon>
        <taxon>Crambidae</taxon>
        <taxon>Pyraustinae</taxon>
        <taxon>Loxostege</taxon>
    </lineage>
</organism>
<dbReference type="SUPFAM" id="SSF50630">
    <property type="entry name" value="Acid proteases"/>
    <property type="match status" value="1"/>
</dbReference>
<evidence type="ECO:0000313" key="16">
    <source>
        <dbReference type="Proteomes" id="UP001549920"/>
    </source>
</evidence>
<keyword evidence="7" id="KW-0378">Hydrolase</keyword>